<sequence length="453" mass="52129">MSESNPTPMTEDGVVTAVDYIESQKELEKEARELMPYDPNECTYEQGELRQPLFACLTCSAQNDNEPIGVCYSCSIQCHLQHELVELFTKRSFECDCGTTRMKQTPDGACKLRRKGKPEKKERKLSNVSTSSNSGAHLELPAEDVPSESNRYNQNYHGKFCGCEQLYNPLEETGHMIQCYFGFTCGEDWYHDRCIMGVKSVGTNKTVERLKSENLLDKLPSPGVDANDQSKQLKVVPKKEEDEEEDLLEKLKYFPKLEKFDEFICWKCVDQFKDVFEELDSKFPGVIMTKLPRFDGIMTVDDWYNKREESLQPKTKKIKTENGSPSSSGPSYSIFLGNDFRYKLLDDYESLDHDSKLYKFLCNNSYLFKDDPIFKPPEDESEDGWSTTDMGTAEALHSLPRDRAIESVQAYDKIRSKLREFFKPFAQQGKIVTEDEVRNFFGHIDDKAQDSQP</sequence>
<reference evidence="7 8" key="1">
    <citation type="submission" date="2018-06" db="EMBL/GenBank/DDBJ databases">
        <title>Whole genome sequencing of Candida tropicalis (genome annotated by CSBL at Korea University).</title>
        <authorList>
            <person name="Ahn J."/>
        </authorList>
    </citation>
    <scope>NUCLEOTIDE SEQUENCE [LARGE SCALE GENOMIC DNA]</scope>
    <source>
        <strain evidence="7 8">ATCC 20962</strain>
    </source>
</reference>
<feature type="domain" description="UBR-type" evidence="6">
    <location>
        <begin position="40"/>
        <end position="115"/>
    </location>
</feature>
<organism evidence="7 8">
    <name type="scientific">Candida viswanathii</name>
    <dbReference type="NCBI Taxonomy" id="5486"/>
    <lineage>
        <taxon>Eukaryota</taxon>
        <taxon>Fungi</taxon>
        <taxon>Dikarya</taxon>
        <taxon>Ascomycota</taxon>
        <taxon>Saccharomycotina</taxon>
        <taxon>Pichiomycetes</taxon>
        <taxon>Debaryomycetaceae</taxon>
        <taxon>Candida/Lodderomyces clade</taxon>
        <taxon>Candida</taxon>
    </lineage>
</organism>
<dbReference type="GO" id="GO:0008270">
    <property type="term" value="F:zinc ion binding"/>
    <property type="evidence" value="ECO:0007669"/>
    <property type="project" value="UniProtKB-KW"/>
</dbReference>
<dbReference type="STRING" id="5486.A0A367YAE5"/>
<dbReference type="OrthoDB" id="5795902at2759"/>
<proteinExistence type="predicted"/>
<evidence type="ECO:0000256" key="5">
    <source>
        <dbReference type="SAM" id="MobiDB-lite"/>
    </source>
</evidence>
<dbReference type="InterPro" id="IPR047506">
    <property type="entry name" value="UBR7-like_UBR-box"/>
</dbReference>
<dbReference type="EMBL" id="QLNQ01000025">
    <property type="protein sequence ID" value="RCK62843.1"/>
    <property type="molecule type" value="Genomic_DNA"/>
</dbReference>
<dbReference type="GO" id="GO:0005737">
    <property type="term" value="C:cytoplasm"/>
    <property type="evidence" value="ECO:0007669"/>
    <property type="project" value="TreeGrafter"/>
</dbReference>
<evidence type="ECO:0000256" key="2">
    <source>
        <dbReference type="ARBA" id="ARBA00022771"/>
    </source>
</evidence>
<dbReference type="InterPro" id="IPR003126">
    <property type="entry name" value="Znf_UBR"/>
</dbReference>
<comment type="caution">
    <text evidence="7">The sequence shown here is derived from an EMBL/GenBank/DDBJ whole genome shotgun (WGS) entry which is preliminary data.</text>
</comment>
<name>A0A367YAE5_9ASCO</name>
<keyword evidence="2" id="KW-0863">Zinc-finger</keyword>
<feature type="region of interest" description="Disordered" evidence="5">
    <location>
        <begin position="108"/>
        <end position="147"/>
    </location>
</feature>
<dbReference type="PROSITE" id="PS51157">
    <property type="entry name" value="ZF_UBR"/>
    <property type="match status" value="1"/>
</dbReference>
<dbReference type="PANTHER" id="PTHR13513">
    <property type="entry name" value="E3 UBIQUITIN-PROTEIN LIGASE UBR7"/>
    <property type="match status" value="1"/>
</dbReference>
<evidence type="ECO:0000313" key="7">
    <source>
        <dbReference type="EMBL" id="RCK62843.1"/>
    </source>
</evidence>
<gene>
    <name evidence="7" type="primary">mlo2_1</name>
    <name evidence="7" type="ORF">Cantr_09464</name>
</gene>
<dbReference type="SMART" id="SM00396">
    <property type="entry name" value="ZnF_UBR1"/>
    <property type="match status" value="1"/>
</dbReference>
<evidence type="ECO:0000256" key="1">
    <source>
        <dbReference type="ARBA" id="ARBA00022723"/>
    </source>
</evidence>
<keyword evidence="8" id="KW-1185">Reference proteome</keyword>
<protein>
    <submittedName>
        <fullName evidence="7">Protein mlo2</fullName>
    </submittedName>
</protein>
<dbReference type="PANTHER" id="PTHR13513:SF9">
    <property type="entry name" value="E3 UBIQUITIN-PROTEIN LIGASE UBR7-RELATED"/>
    <property type="match status" value="1"/>
</dbReference>
<accession>A0A367YAE5</accession>
<evidence type="ECO:0000256" key="3">
    <source>
        <dbReference type="ARBA" id="ARBA00022833"/>
    </source>
</evidence>
<dbReference type="AlphaFoldDB" id="A0A367YAE5"/>
<feature type="compositionally biased region" description="Polar residues" evidence="5">
    <location>
        <begin position="126"/>
        <end position="135"/>
    </location>
</feature>
<keyword evidence="3" id="KW-0862">Zinc</keyword>
<evidence type="ECO:0000256" key="4">
    <source>
        <dbReference type="PROSITE-ProRule" id="PRU00508"/>
    </source>
</evidence>
<evidence type="ECO:0000259" key="6">
    <source>
        <dbReference type="PROSITE" id="PS51157"/>
    </source>
</evidence>
<dbReference type="InterPro" id="IPR040204">
    <property type="entry name" value="UBR7"/>
</dbReference>
<feature type="zinc finger region" description="UBR-type" evidence="4">
    <location>
        <begin position="40"/>
        <end position="115"/>
    </location>
</feature>
<keyword evidence="1" id="KW-0479">Metal-binding</keyword>
<dbReference type="CDD" id="cd19677">
    <property type="entry name" value="UBR-box_UBR7"/>
    <property type="match status" value="1"/>
</dbReference>
<dbReference type="GO" id="GO:0061630">
    <property type="term" value="F:ubiquitin protein ligase activity"/>
    <property type="evidence" value="ECO:0007669"/>
    <property type="project" value="InterPro"/>
</dbReference>
<dbReference type="Pfam" id="PF02207">
    <property type="entry name" value="zf-UBR"/>
    <property type="match status" value="1"/>
</dbReference>
<evidence type="ECO:0000313" key="8">
    <source>
        <dbReference type="Proteomes" id="UP000253472"/>
    </source>
</evidence>
<dbReference type="Proteomes" id="UP000253472">
    <property type="component" value="Unassembled WGS sequence"/>
</dbReference>